<gene>
    <name evidence="3" type="ORF">RIMI_LOCUS22019479</name>
</gene>
<evidence type="ECO:0000313" key="4">
    <source>
        <dbReference type="Proteomes" id="UP001176940"/>
    </source>
</evidence>
<dbReference type="InterPro" id="IPR050410">
    <property type="entry name" value="CCR4/nocturin_mRNA_transcr"/>
</dbReference>
<evidence type="ECO:0000256" key="1">
    <source>
        <dbReference type="SAM" id="MobiDB-lite"/>
    </source>
</evidence>
<dbReference type="Proteomes" id="UP001176940">
    <property type="component" value="Unassembled WGS sequence"/>
</dbReference>
<dbReference type="SUPFAM" id="SSF56219">
    <property type="entry name" value="DNase I-like"/>
    <property type="match status" value="1"/>
</dbReference>
<feature type="domain" description="Endonuclease/exonuclease/phosphatase" evidence="2">
    <location>
        <begin position="107"/>
        <end position="472"/>
    </location>
</feature>
<organism evidence="3 4">
    <name type="scientific">Ranitomeya imitator</name>
    <name type="common">mimic poison frog</name>
    <dbReference type="NCBI Taxonomy" id="111125"/>
    <lineage>
        <taxon>Eukaryota</taxon>
        <taxon>Metazoa</taxon>
        <taxon>Chordata</taxon>
        <taxon>Craniata</taxon>
        <taxon>Vertebrata</taxon>
        <taxon>Euteleostomi</taxon>
        <taxon>Amphibia</taxon>
        <taxon>Batrachia</taxon>
        <taxon>Anura</taxon>
        <taxon>Neobatrachia</taxon>
        <taxon>Hyloidea</taxon>
        <taxon>Dendrobatidae</taxon>
        <taxon>Dendrobatinae</taxon>
        <taxon>Ranitomeya</taxon>
    </lineage>
</organism>
<dbReference type="InterPro" id="IPR036691">
    <property type="entry name" value="Endo/exonu/phosph_ase_sf"/>
</dbReference>
<evidence type="ECO:0000259" key="2">
    <source>
        <dbReference type="Pfam" id="PF03372"/>
    </source>
</evidence>
<feature type="region of interest" description="Disordered" evidence="1">
    <location>
        <begin position="1"/>
        <end position="44"/>
    </location>
</feature>
<dbReference type="PANTHER" id="PTHR12121:SF28">
    <property type="entry name" value="PROTEIN ANGEL HOMOLOG 1"/>
    <property type="match status" value="1"/>
</dbReference>
<dbReference type="PANTHER" id="PTHR12121">
    <property type="entry name" value="CARBON CATABOLITE REPRESSOR PROTEIN 4"/>
    <property type="match status" value="1"/>
</dbReference>
<name>A0ABN9MLE0_9NEOB</name>
<feature type="compositionally biased region" description="Basic and acidic residues" evidence="1">
    <location>
        <begin position="20"/>
        <end position="44"/>
    </location>
</feature>
<protein>
    <recommendedName>
        <fullName evidence="2">Endonuclease/exonuclease/phosphatase domain-containing protein</fullName>
    </recommendedName>
</protein>
<proteinExistence type="predicted"/>
<keyword evidence="4" id="KW-1185">Reference proteome</keyword>
<accession>A0ABN9MLE0</accession>
<sequence>MDSVERPTSGEVLGSSPQGVHEEVDKTPKELRLEPSSKPIEDGTWQKDSAVLESMLHNKEDGKWGMGELEQTLPQPVMYHELLWRDWQNLCGPPLPDEQQFDFAVLSYNILSQDLVDQNPQLYLHCSPLILHWDYRWPNILQELQHWEADILCLQEVQSDHYREQVEPSLRALGYSCHYKRRTGRKTDGCCTCFKAERFTLLAENHVEFFRPAIDVLNRDNVGLVLLLQPRLPEGTQDGRAAPPPLCVANTHLLYNPRRGDIKLAQLALLLAEVEKLSRTLDGSHCPIILCGDLNATPDSLLYQLLHNGVLSYRGLPAWKVSGQERYCTTPNPRLLSSPLWPDFLGINGRCQYITHPAAEKDRQTYSRQRLLELRYCDCALQRPERLILIKGVTDNYPDPCRELAHDQVDNGVPSFRSQPLLLEHSLDLTSVYTHFLPAKGRFEVTTMPLGMGSVVDYIFYSAEPIPVCGMKHGLRFYKDAQLKLLGRLCLLSEEDLWAAQGLPNPFCCSDHLCLLARFSLDLSAGATQHSGAAAPSPQDSALL</sequence>
<dbReference type="Gene3D" id="3.60.10.10">
    <property type="entry name" value="Endonuclease/exonuclease/phosphatase"/>
    <property type="match status" value="1"/>
</dbReference>
<comment type="caution">
    <text evidence="3">The sequence shown here is derived from an EMBL/GenBank/DDBJ whole genome shotgun (WGS) entry which is preliminary data.</text>
</comment>
<evidence type="ECO:0000313" key="3">
    <source>
        <dbReference type="EMBL" id="CAJ0967176.1"/>
    </source>
</evidence>
<reference evidence="3" key="1">
    <citation type="submission" date="2023-07" db="EMBL/GenBank/DDBJ databases">
        <authorList>
            <person name="Stuckert A."/>
        </authorList>
    </citation>
    <scope>NUCLEOTIDE SEQUENCE</scope>
</reference>
<dbReference type="EMBL" id="CAUEEQ010078123">
    <property type="protein sequence ID" value="CAJ0967176.1"/>
    <property type="molecule type" value="Genomic_DNA"/>
</dbReference>
<dbReference type="InterPro" id="IPR005135">
    <property type="entry name" value="Endo/exonuclease/phosphatase"/>
</dbReference>
<dbReference type="Pfam" id="PF03372">
    <property type="entry name" value="Exo_endo_phos"/>
    <property type="match status" value="1"/>
</dbReference>